<proteinExistence type="predicted"/>
<name>A0A8S4SNL2_9NEOP</name>
<dbReference type="EMBL" id="CAKXAJ010026522">
    <property type="protein sequence ID" value="CAH2269444.1"/>
    <property type="molecule type" value="Genomic_DNA"/>
</dbReference>
<organism evidence="1 2">
    <name type="scientific">Pararge aegeria aegeria</name>
    <dbReference type="NCBI Taxonomy" id="348720"/>
    <lineage>
        <taxon>Eukaryota</taxon>
        <taxon>Metazoa</taxon>
        <taxon>Ecdysozoa</taxon>
        <taxon>Arthropoda</taxon>
        <taxon>Hexapoda</taxon>
        <taxon>Insecta</taxon>
        <taxon>Pterygota</taxon>
        <taxon>Neoptera</taxon>
        <taxon>Endopterygota</taxon>
        <taxon>Lepidoptera</taxon>
        <taxon>Glossata</taxon>
        <taxon>Ditrysia</taxon>
        <taxon>Papilionoidea</taxon>
        <taxon>Nymphalidae</taxon>
        <taxon>Satyrinae</taxon>
        <taxon>Satyrini</taxon>
        <taxon>Parargina</taxon>
        <taxon>Pararge</taxon>
    </lineage>
</organism>
<sequence>MDGWMDAWMDGCMDGWMHWHREGFKLYTPLELKPVRYDLAIVFCDKLGSFYVEKEMNLLRWVAFGKLRDIFSLKNPRLAQSHAAVDGDLCWKYFYVISTELRRFVEELELPT</sequence>
<dbReference type="OrthoDB" id="3689at2759"/>
<dbReference type="AlphaFoldDB" id="A0A8S4SNL2"/>
<gene>
    <name evidence="1" type="primary">jg4474</name>
    <name evidence="1" type="ORF">PAEG_LOCUS27663</name>
</gene>
<keyword evidence="2" id="KW-1185">Reference proteome</keyword>
<dbReference type="Proteomes" id="UP000838756">
    <property type="component" value="Unassembled WGS sequence"/>
</dbReference>
<evidence type="ECO:0000313" key="1">
    <source>
        <dbReference type="EMBL" id="CAH2269444.1"/>
    </source>
</evidence>
<reference evidence="1" key="1">
    <citation type="submission" date="2022-03" db="EMBL/GenBank/DDBJ databases">
        <authorList>
            <person name="Lindestad O."/>
        </authorList>
    </citation>
    <scope>NUCLEOTIDE SEQUENCE</scope>
</reference>
<evidence type="ECO:0000313" key="2">
    <source>
        <dbReference type="Proteomes" id="UP000838756"/>
    </source>
</evidence>
<protein>
    <submittedName>
        <fullName evidence="1">Jg4474 protein</fullName>
    </submittedName>
</protein>
<comment type="caution">
    <text evidence="1">The sequence shown here is derived from an EMBL/GenBank/DDBJ whole genome shotgun (WGS) entry which is preliminary data.</text>
</comment>
<accession>A0A8S4SNL2</accession>